<evidence type="ECO:0000313" key="2">
    <source>
        <dbReference type="EMBL" id="MBL0719076.1"/>
    </source>
</evidence>
<feature type="chain" id="PRO_5040881793" evidence="1">
    <location>
        <begin position="32"/>
        <end position="591"/>
    </location>
</feature>
<keyword evidence="3" id="KW-1185">Reference proteome</keyword>
<comment type="caution">
    <text evidence="2">The sequence shown here is derived from an EMBL/GenBank/DDBJ whole genome shotgun (WGS) entry which is preliminary data.</text>
</comment>
<dbReference type="EMBL" id="JAERRA010000001">
    <property type="protein sequence ID" value="MBL0719076.1"/>
    <property type="molecule type" value="Genomic_DNA"/>
</dbReference>
<dbReference type="Proteomes" id="UP000643207">
    <property type="component" value="Unassembled WGS sequence"/>
</dbReference>
<accession>A0A9X0XCQ4</accession>
<organism evidence="2 3">
    <name type="scientific">Aquariibacter lacus</name>
    <dbReference type="NCBI Taxonomy" id="2801332"/>
    <lineage>
        <taxon>Bacteria</taxon>
        <taxon>Pseudomonadati</taxon>
        <taxon>Pseudomonadota</taxon>
        <taxon>Betaproteobacteria</taxon>
        <taxon>Burkholderiales</taxon>
        <taxon>Sphaerotilaceae</taxon>
        <taxon>Aquariibacter</taxon>
    </lineage>
</organism>
<dbReference type="RefSeq" id="WP_201824219.1">
    <property type="nucleotide sequence ID" value="NZ_JAERRA010000001.1"/>
</dbReference>
<protein>
    <submittedName>
        <fullName evidence="2">Uncharacterized protein</fullName>
    </submittedName>
</protein>
<proteinExistence type="predicted"/>
<dbReference type="AlphaFoldDB" id="A0A9X0XCQ4"/>
<evidence type="ECO:0000313" key="3">
    <source>
        <dbReference type="Proteomes" id="UP000643207"/>
    </source>
</evidence>
<dbReference type="InterPro" id="IPR006311">
    <property type="entry name" value="TAT_signal"/>
</dbReference>
<reference evidence="2 3" key="1">
    <citation type="submission" date="2021-01" db="EMBL/GenBank/DDBJ databases">
        <title>Piscinibacter sp. Jin2 Genome sequencing and assembly.</title>
        <authorList>
            <person name="Kim I."/>
        </authorList>
    </citation>
    <scope>NUCLEOTIDE SEQUENCE [LARGE SCALE GENOMIC DNA]</scope>
    <source>
        <strain evidence="2 3">Jin2</strain>
    </source>
</reference>
<keyword evidence="1" id="KW-0732">Signal</keyword>
<gene>
    <name evidence="2" type="ORF">JI742_04150</name>
</gene>
<feature type="signal peptide" evidence="1">
    <location>
        <begin position="1"/>
        <end position="31"/>
    </location>
</feature>
<dbReference type="PROSITE" id="PS51318">
    <property type="entry name" value="TAT"/>
    <property type="match status" value="1"/>
</dbReference>
<sequence length="591" mass="65855">MRNTSQKGWTRRDWIGGSLALGGAASLPAAAGPATPASLAPSAAGGAGRPVFRIGVNLGLINDWSSELPFVDLMRIARPWSTRDGSGTWDTGHAARLRCDADGYPIGLPQTVDGKPVWVQTIWTNASLWPTGRYTVLHAGQGEIRFLQGAKSLKREGPGRWTFELGLDAPNAPLVLHLIRSKPEDPLRDLRVLMPGHEASHREQPFNPAFLRALKPFDSVRFMDWGATNNWGQKGRGDWDQPELFDADRRQTPGHYTWADGRGVPYEVMIRLMNAAGLDGWVNVPHRASPGYIRHMAALFRDGLNRERKLVVEYSNETWNWAFGQTKWLGKHGEASAHALRANPLAGSQWPERMTGHVQRCLDLWTEVYGAQRPGRLIRVAGGQTASFNQSKRVLEGLRPGSFDAMTASWYFSLKSDFVGSVEAGVRRDGSLDRLGEKATVADIAAAVRGSWERDKDWLRKLHERVAKPLGLPVLYYEGGQHLTPQPHGYDAYAGDGSGRAGPRYREALVDAMRSPEMGQLYREWFDFMQQEMARGPEPLWLMHFGFIAPLKANTTRFGLFSLLERVDQDPAGPVPAPRYQAVIEAMQRRR</sequence>
<evidence type="ECO:0000256" key="1">
    <source>
        <dbReference type="SAM" id="SignalP"/>
    </source>
</evidence>
<name>A0A9X0XCQ4_9BURK</name>